<dbReference type="AlphaFoldDB" id="A0A0P7APQ9"/>
<feature type="region of interest" description="Disordered" evidence="1">
    <location>
        <begin position="139"/>
        <end position="159"/>
    </location>
</feature>
<gene>
    <name evidence="3" type="ORF">AK830_g10563</name>
</gene>
<feature type="domain" description="WSC" evidence="2">
    <location>
        <begin position="462"/>
        <end position="550"/>
    </location>
</feature>
<evidence type="ECO:0000313" key="3">
    <source>
        <dbReference type="EMBL" id="KPM36009.1"/>
    </source>
</evidence>
<dbReference type="InterPro" id="IPR002889">
    <property type="entry name" value="WSC_carb-bd"/>
</dbReference>
<feature type="compositionally biased region" description="Low complexity" evidence="1">
    <location>
        <begin position="245"/>
        <end position="311"/>
    </location>
</feature>
<feature type="compositionally biased region" description="Low complexity" evidence="1">
    <location>
        <begin position="747"/>
        <end position="762"/>
    </location>
</feature>
<dbReference type="Pfam" id="PF01822">
    <property type="entry name" value="WSC"/>
    <property type="match status" value="1"/>
</dbReference>
<evidence type="ECO:0000313" key="4">
    <source>
        <dbReference type="Proteomes" id="UP000050424"/>
    </source>
</evidence>
<organism evidence="3 4">
    <name type="scientific">Neonectria ditissima</name>
    <dbReference type="NCBI Taxonomy" id="78410"/>
    <lineage>
        <taxon>Eukaryota</taxon>
        <taxon>Fungi</taxon>
        <taxon>Dikarya</taxon>
        <taxon>Ascomycota</taxon>
        <taxon>Pezizomycotina</taxon>
        <taxon>Sordariomycetes</taxon>
        <taxon>Hypocreomycetidae</taxon>
        <taxon>Hypocreales</taxon>
        <taxon>Nectriaceae</taxon>
        <taxon>Neonectria</taxon>
    </lineage>
</organism>
<feature type="compositionally biased region" description="Polar residues" evidence="1">
    <location>
        <begin position="932"/>
        <end position="941"/>
    </location>
</feature>
<dbReference type="SMART" id="SM00321">
    <property type="entry name" value="WSC"/>
    <property type="match status" value="1"/>
</dbReference>
<feature type="compositionally biased region" description="Low complexity" evidence="1">
    <location>
        <begin position="392"/>
        <end position="443"/>
    </location>
</feature>
<reference evidence="3 4" key="1">
    <citation type="submission" date="2015-09" db="EMBL/GenBank/DDBJ databases">
        <title>Draft genome of a European isolate of the apple canker pathogen Neonectria ditissima.</title>
        <authorList>
            <person name="Gomez-Cortecero A."/>
            <person name="Harrison R.J."/>
            <person name="Armitage A.D."/>
        </authorList>
    </citation>
    <scope>NUCLEOTIDE SEQUENCE [LARGE SCALE GENOMIC DNA]</scope>
    <source>
        <strain evidence="3 4">R09/05</strain>
    </source>
</reference>
<keyword evidence="4" id="KW-1185">Reference proteome</keyword>
<feature type="region of interest" description="Disordered" evidence="1">
    <location>
        <begin position="180"/>
        <end position="199"/>
    </location>
</feature>
<dbReference type="PROSITE" id="PS51212">
    <property type="entry name" value="WSC"/>
    <property type="match status" value="1"/>
</dbReference>
<proteinExistence type="predicted"/>
<comment type="caution">
    <text evidence="3">The sequence shown here is derived from an EMBL/GenBank/DDBJ whole genome shotgun (WGS) entry which is preliminary data.</text>
</comment>
<feature type="compositionally biased region" description="Low complexity" evidence="1">
    <location>
        <begin position="319"/>
        <end position="377"/>
    </location>
</feature>
<sequence>MRRFHGQHFLYGAACIPLSKAAFSVTAGTDASDLFRLSFGAAGLGSSDTPVCLGESSTGSFTDGPFEIGDGVILTTGNAVGALPGGDVDVDAGRSGSQYCTGETIYDEVVFTASFNAPEEVESLSFKYIFATAEMTPSLAPKRRRDSNEGSLMKRGAPPRMLEPDQMLIYLDGETLVSRDATSSDLTEDSGSSGMSYDRSTGLLTLEVPMTTGDHEMMFVVCDYEYSDRDSALLFNLKKNRRMTTTTTTTSMTTSSETTSETTTATTTTSDTTSETTTSTTTTTESTTSSTTDSSTESTTDSTTDFLTTTSIAMTLGNTTSSTSHTESTTSLSDSTTKSTTIPSEITTLSSTTITRETTSGSTTGTSETTSTATESSLGIVTPTANLGADPATTATESSTAEASESATAEFTSTPVSESSEPSTLQSADTTPSSNSSATTPDSILATSSATDPTTNLPAINGYIFIGCLGSSAGYPTFNEVGRSDDMTPALCVSLSQGKTYAGIVDNTCYAGESLADTGLVASGSCDIPCPGDPTLFCGGRLGSNLNPRAVLEFMLHRRGAPVDVLLTLFKRAAVLSPSPIATPTADVSATEPIIGRTLDPTVTPTNGLILSDTPGADGATVTITPSAGEVIVTVAPGLNNPDNIVTACGIHREDSVTLTVPVAALASPTPVHEETAEGLEPMGENPGLSRTKADGTYERPTGTSKPSEKSKFPGELPDGSLSQPESDGSAAGEPQGTLPTSSSPHSDSGMLGSSLPGPSVSADDGGHSDDSLPDSSATDGDGEESNSSLPGSSSNPVDEKSDRPRPTASAVGDEETNVHLPGSVPTRPVGGEPDDSLLASSTAEDFHPEVPLTSPAGEGSNSSPPVSSWTGLATDALGNSVLTSTLTGLPASNTGPLVVWGGSVENRARFGARSNHGLAGTEETEKPELESVTSRTGEKS</sequence>
<feature type="region of interest" description="Disordered" evidence="1">
    <location>
        <begin position="245"/>
        <end position="452"/>
    </location>
</feature>
<feature type="region of interest" description="Disordered" evidence="1">
    <location>
        <begin position="912"/>
        <end position="941"/>
    </location>
</feature>
<dbReference type="OrthoDB" id="2019572at2759"/>
<dbReference type="EMBL" id="LKCW01000222">
    <property type="protein sequence ID" value="KPM36009.1"/>
    <property type="molecule type" value="Genomic_DNA"/>
</dbReference>
<dbReference type="Proteomes" id="UP000050424">
    <property type="component" value="Unassembled WGS sequence"/>
</dbReference>
<name>A0A0P7APQ9_9HYPO</name>
<dbReference type="STRING" id="78410.A0A0P7APQ9"/>
<protein>
    <recommendedName>
        <fullName evidence="2">WSC domain-containing protein</fullName>
    </recommendedName>
</protein>
<feature type="compositionally biased region" description="Low complexity" evidence="1">
    <location>
        <begin position="786"/>
        <end position="797"/>
    </location>
</feature>
<evidence type="ECO:0000259" key="2">
    <source>
        <dbReference type="PROSITE" id="PS51212"/>
    </source>
</evidence>
<feature type="region of interest" description="Disordered" evidence="1">
    <location>
        <begin position="668"/>
        <end position="873"/>
    </location>
</feature>
<accession>A0A0P7APQ9</accession>
<evidence type="ECO:0000256" key="1">
    <source>
        <dbReference type="SAM" id="MobiDB-lite"/>
    </source>
</evidence>
<feature type="compositionally biased region" description="Polar residues" evidence="1">
    <location>
        <begin position="860"/>
        <end position="872"/>
    </location>
</feature>